<proteinExistence type="inferred from homology"/>
<comment type="similarity">
    <text evidence="1">Belongs to the YciI family.</text>
</comment>
<dbReference type="RefSeq" id="WP_185143412.1">
    <property type="nucleotide sequence ID" value="NZ_JACJVP010000024.1"/>
</dbReference>
<sequence>MRFLLIVRPSAGALRSARLRQDQLDARMKYNGALVQAGALLAAEDLLPGSNGIRIAYPNPGGRPVVTEGPFEEARDSISGFTLIEAGSREEAVDWAKRMPEPHGPGASEIEIRQVREAAELSQDPETVAMLKRLRG</sequence>
<reference evidence="3 4" key="1">
    <citation type="submission" date="2020-08" db="EMBL/GenBank/DDBJ databases">
        <title>Cohnella phylogeny.</title>
        <authorList>
            <person name="Dunlap C."/>
        </authorList>
    </citation>
    <scope>NUCLEOTIDE SEQUENCE [LARGE SCALE GENOMIC DNA]</scope>
    <source>
        <strain evidence="3 4">DSM 28246</strain>
    </source>
</reference>
<dbReference type="AlphaFoldDB" id="A0A7X0VFL0"/>
<comment type="caution">
    <text evidence="3">The sequence shown here is derived from an EMBL/GenBank/DDBJ whole genome shotgun (WGS) entry which is preliminary data.</text>
</comment>
<dbReference type="PANTHER" id="PTHR35174">
    <property type="entry name" value="BLL7171 PROTEIN-RELATED"/>
    <property type="match status" value="1"/>
</dbReference>
<dbReference type="EMBL" id="JACJVP010000024">
    <property type="protein sequence ID" value="MBB6671936.1"/>
    <property type="molecule type" value="Genomic_DNA"/>
</dbReference>
<feature type="domain" description="YCII-related" evidence="2">
    <location>
        <begin position="1"/>
        <end position="115"/>
    </location>
</feature>
<protein>
    <submittedName>
        <fullName evidence="3">YciI family protein</fullName>
    </submittedName>
</protein>
<dbReference type="SUPFAM" id="SSF54909">
    <property type="entry name" value="Dimeric alpha+beta barrel"/>
    <property type="match status" value="1"/>
</dbReference>
<dbReference type="Gene3D" id="3.30.70.1060">
    <property type="entry name" value="Dimeric alpha+beta barrel"/>
    <property type="match status" value="1"/>
</dbReference>
<dbReference type="Proteomes" id="UP000547209">
    <property type="component" value="Unassembled WGS sequence"/>
</dbReference>
<accession>A0A7X0VFL0</accession>
<dbReference type="Pfam" id="PF03795">
    <property type="entry name" value="YCII"/>
    <property type="match status" value="1"/>
</dbReference>
<keyword evidence="4" id="KW-1185">Reference proteome</keyword>
<evidence type="ECO:0000313" key="3">
    <source>
        <dbReference type="EMBL" id="MBB6671936.1"/>
    </source>
</evidence>
<evidence type="ECO:0000259" key="2">
    <source>
        <dbReference type="Pfam" id="PF03795"/>
    </source>
</evidence>
<dbReference type="PANTHER" id="PTHR35174:SF4">
    <property type="entry name" value="BLL7163 PROTEIN"/>
    <property type="match status" value="1"/>
</dbReference>
<dbReference type="InterPro" id="IPR011008">
    <property type="entry name" value="Dimeric_a/b-barrel"/>
</dbReference>
<gene>
    <name evidence="3" type="ORF">H7C19_14695</name>
</gene>
<evidence type="ECO:0000313" key="4">
    <source>
        <dbReference type="Proteomes" id="UP000547209"/>
    </source>
</evidence>
<evidence type="ECO:0000256" key="1">
    <source>
        <dbReference type="ARBA" id="ARBA00007689"/>
    </source>
</evidence>
<organism evidence="3 4">
    <name type="scientific">Cohnella nanjingensis</name>
    <dbReference type="NCBI Taxonomy" id="1387779"/>
    <lineage>
        <taxon>Bacteria</taxon>
        <taxon>Bacillati</taxon>
        <taxon>Bacillota</taxon>
        <taxon>Bacilli</taxon>
        <taxon>Bacillales</taxon>
        <taxon>Paenibacillaceae</taxon>
        <taxon>Cohnella</taxon>
    </lineage>
</organism>
<dbReference type="InterPro" id="IPR005545">
    <property type="entry name" value="YCII"/>
</dbReference>
<name>A0A7X0VFL0_9BACL</name>